<gene>
    <name evidence="1" type="ORF">EU556_08410</name>
</gene>
<dbReference type="Proteomes" id="UP000298337">
    <property type="component" value="Unassembled WGS sequence"/>
</dbReference>
<protein>
    <submittedName>
        <fullName evidence="1">Uncharacterized protein</fullName>
    </submittedName>
</protein>
<proteinExistence type="predicted"/>
<dbReference type="AlphaFoldDB" id="A0A4Z0P8P1"/>
<accession>A0A4Z0P8P1</accession>
<keyword evidence="2" id="KW-1185">Reference proteome</keyword>
<organism evidence="1 2">
    <name type="scientific">Hymenobacter fodinae</name>
    <dbReference type="NCBI Taxonomy" id="2510796"/>
    <lineage>
        <taxon>Bacteria</taxon>
        <taxon>Pseudomonadati</taxon>
        <taxon>Bacteroidota</taxon>
        <taxon>Cytophagia</taxon>
        <taxon>Cytophagales</taxon>
        <taxon>Hymenobacteraceae</taxon>
        <taxon>Hymenobacter</taxon>
    </lineage>
</organism>
<evidence type="ECO:0000313" key="2">
    <source>
        <dbReference type="Proteomes" id="UP000298337"/>
    </source>
</evidence>
<evidence type="ECO:0000313" key="1">
    <source>
        <dbReference type="EMBL" id="TGE07767.1"/>
    </source>
</evidence>
<dbReference type="EMBL" id="SRLA01000002">
    <property type="protein sequence ID" value="TGE07767.1"/>
    <property type="molecule type" value="Genomic_DNA"/>
</dbReference>
<dbReference type="OrthoDB" id="9822780at2"/>
<comment type="caution">
    <text evidence="1">The sequence shown here is derived from an EMBL/GenBank/DDBJ whole genome shotgun (WGS) entry which is preliminary data.</text>
</comment>
<reference evidence="1 2" key="1">
    <citation type="submission" date="2019-04" db="EMBL/GenBank/DDBJ databases">
        <authorList>
            <person name="Feng G."/>
            <person name="Zhang J."/>
            <person name="Zhu H."/>
        </authorList>
    </citation>
    <scope>NUCLEOTIDE SEQUENCE [LARGE SCALE GENOMIC DNA]</scope>
    <source>
        <strain evidence="1 2">92R-1</strain>
    </source>
</reference>
<sequence>MRLPRGTVEAVVPSLVHQGKVYAYEVAVTLSKGSALRLDARQFPLEVPALAGQSGEMLIYLTEFGDLDLEPVGAAHTLGRYLGSQLSVVFFPDLLARYRLLELELGGDYENIPGFQDDYDRISTAYHPLGFPIEPYEAVPLLYTDFGVLALGVRALEQLEAIAQVGDQVFFSATSFSLVSFKELPPLH</sequence>
<name>A0A4Z0P8P1_9BACT</name>